<dbReference type="Pfam" id="PF08213">
    <property type="entry name" value="COX24_C"/>
    <property type="match status" value="1"/>
</dbReference>
<feature type="compositionally biased region" description="Basic residues" evidence="5">
    <location>
        <begin position="1"/>
        <end position="10"/>
    </location>
</feature>
<evidence type="ECO:0000259" key="6">
    <source>
        <dbReference type="SMART" id="SM01155"/>
    </source>
</evidence>
<evidence type="ECO:0000256" key="2">
    <source>
        <dbReference type="ARBA" id="ARBA00023128"/>
    </source>
</evidence>
<evidence type="ECO:0000256" key="1">
    <source>
        <dbReference type="ARBA" id="ARBA00004173"/>
    </source>
</evidence>
<keyword evidence="2" id="KW-0496">Mitochondrion</keyword>
<dbReference type="GO" id="GO:0005739">
    <property type="term" value="C:mitochondrion"/>
    <property type="evidence" value="ECO:0007669"/>
    <property type="project" value="UniProtKB-SubCell"/>
</dbReference>
<organism evidence="7 8">
    <name type="scientific">Exophiala mesophila</name>
    <name type="common">Black yeast-like fungus</name>
    <dbReference type="NCBI Taxonomy" id="212818"/>
    <lineage>
        <taxon>Eukaryota</taxon>
        <taxon>Fungi</taxon>
        <taxon>Dikarya</taxon>
        <taxon>Ascomycota</taxon>
        <taxon>Pezizomycotina</taxon>
        <taxon>Eurotiomycetes</taxon>
        <taxon>Chaetothyriomycetidae</taxon>
        <taxon>Chaetothyriales</taxon>
        <taxon>Herpotrichiellaceae</taxon>
        <taxon>Exophiala</taxon>
    </lineage>
</organism>
<dbReference type="VEuPathDB" id="FungiDB:PV10_03703"/>
<dbReference type="SMART" id="SM01155">
    <property type="entry name" value="DUF1713"/>
    <property type="match status" value="1"/>
</dbReference>
<proteinExistence type="inferred from homology"/>
<dbReference type="PANTHER" id="PTHR32035:SF3">
    <property type="entry name" value="SMALL RIBOSOMAL SUBUNIT PROTEIN MS38"/>
    <property type="match status" value="1"/>
</dbReference>
<dbReference type="Proteomes" id="UP000288859">
    <property type="component" value="Unassembled WGS sequence"/>
</dbReference>
<dbReference type="OrthoDB" id="5364404at2759"/>
<dbReference type="InterPro" id="IPR013177">
    <property type="entry name" value="Ribosomal_mS38_C"/>
</dbReference>
<reference evidence="7 8" key="1">
    <citation type="submission" date="2017-03" db="EMBL/GenBank/DDBJ databases">
        <title>Genomes of endolithic fungi from Antarctica.</title>
        <authorList>
            <person name="Coleine C."/>
            <person name="Masonjones S."/>
            <person name="Stajich J.E."/>
        </authorList>
    </citation>
    <scope>NUCLEOTIDE SEQUENCE [LARGE SCALE GENOMIC DNA]</scope>
    <source>
        <strain evidence="7 8">CCFEE 6314</strain>
    </source>
</reference>
<accession>A0A438MX64</accession>
<comment type="subcellular location">
    <subcellularLocation>
        <location evidence="1">Mitochondrion</location>
    </subcellularLocation>
</comment>
<evidence type="ECO:0000313" key="8">
    <source>
        <dbReference type="Proteomes" id="UP000288859"/>
    </source>
</evidence>
<comment type="similarity">
    <text evidence="3">Belongs to the mitochondrion-specific ribosomal protein mS38 family.</text>
</comment>
<feature type="compositionally biased region" description="Low complexity" evidence="5">
    <location>
        <begin position="14"/>
        <end position="32"/>
    </location>
</feature>
<feature type="domain" description="Ribosomal protein mS38 C-terminal" evidence="6">
    <location>
        <begin position="361"/>
        <end position="394"/>
    </location>
</feature>
<feature type="region of interest" description="Disordered" evidence="5">
    <location>
        <begin position="1"/>
        <end position="76"/>
    </location>
</feature>
<comment type="caution">
    <text evidence="7">The sequence shown here is derived from an EMBL/GenBank/DDBJ whole genome shotgun (WGS) entry which is preliminary data.</text>
</comment>
<evidence type="ECO:0000313" key="7">
    <source>
        <dbReference type="EMBL" id="RVX67532.1"/>
    </source>
</evidence>
<sequence>MLNHSLRRVARTCSTTSSPVTPARPTTPAVASFTSYAHQRRHSSSKPPVPPNNGSTTLPNAVKQVASPASDSKRAAADLRLSRRKIAKEAKADSQYYNWTTTLPSVPSLQHLNPKDVYVAAFFGTHRPISISGPMTPEASMDNIDKMFQPKPKRTRPAPQEVIYTLSSTLENLDEEISSKRASHTAEQKAHLIKALVSGNANLDPSQTHHLDGNPQSMAIQGGNVKIALQEIARRFRPYNAPPAPTPAQDIEHGSSEAQDAAAEELQAQALEMEVQEQDYDPYIEQAVLNVPKASALHTGDFFTSHEARLAEVEHPLQSYEIENPENPYQIQDPSIQPSMGRRRGPGLYRITNRSRTPTMMAISVKRQRRLKMKKHKFKKLTRRVRNLKMRQGKI</sequence>
<protein>
    <recommendedName>
        <fullName evidence="4">Small ribosomal subunit protein mS38</fullName>
    </recommendedName>
</protein>
<gene>
    <name evidence="7" type="ORF">B0A52_08885</name>
</gene>
<evidence type="ECO:0000256" key="5">
    <source>
        <dbReference type="SAM" id="MobiDB-lite"/>
    </source>
</evidence>
<dbReference type="EMBL" id="NAJM01000047">
    <property type="protein sequence ID" value="RVX67532.1"/>
    <property type="molecule type" value="Genomic_DNA"/>
</dbReference>
<name>A0A438MX64_EXOME</name>
<evidence type="ECO:0000256" key="4">
    <source>
        <dbReference type="ARBA" id="ARBA00035682"/>
    </source>
</evidence>
<evidence type="ECO:0000256" key="3">
    <source>
        <dbReference type="ARBA" id="ARBA00035647"/>
    </source>
</evidence>
<dbReference type="AlphaFoldDB" id="A0A438MX64"/>
<dbReference type="PANTHER" id="PTHR32035">
    <property type="entry name" value="AURORA KINASE A-INTERACTING PROTEIN"/>
    <property type="match status" value="1"/>
</dbReference>